<dbReference type="SUPFAM" id="SSF52540">
    <property type="entry name" value="P-loop containing nucleoside triphosphate hydrolases"/>
    <property type="match status" value="1"/>
</dbReference>
<dbReference type="GO" id="GO:0005886">
    <property type="term" value="C:plasma membrane"/>
    <property type="evidence" value="ECO:0007669"/>
    <property type="project" value="TreeGrafter"/>
</dbReference>
<dbReference type="CDD" id="cd03219">
    <property type="entry name" value="ABC_Mj1267_LivG_branched"/>
    <property type="match status" value="1"/>
</dbReference>
<evidence type="ECO:0000313" key="5">
    <source>
        <dbReference type="EMBL" id="RLJ71241.1"/>
    </source>
</evidence>
<sequence>MKLLEVRDVHKSFGGNHVLKGVSFSVGEGEVLGIVGPNGSGKTTLLNVISGILRQDRGSLIFEGRDIGFLRPSARAKLGIGRTFQVTRLFSNLTVLENVLVPLHYGSPLPAGRRVAEELIELVGLSHKIREKAASLSLAQRKRLELARALALKPKLLLLDEVFAGLNPVSIREIVELLARLSSDKGITLILVEHVLKALFQLTGRVLVLSEGKLIFDGSPEGMVKNPEVIKAYLGERYAGEKGT</sequence>
<proteinExistence type="predicted"/>
<accession>A0A497XSL0</accession>
<gene>
    <name evidence="5" type="ORF">BCF55_1540</name>
</gene>
<evidence type="ECO:0000256" key="2">
    <source>
        <dbReference type="ARBA" id="ARBA00022741"/>
    </source>
</evidence>
<dbReference type="Pfam" id="PF00005">
    <property type="entry name" value="ABC_tran"/>
    <property type="match status" value="1"/>
</dbReference>
<dbReference type="SMART" id="SM00382">
    <property type="entry name" value="AAA"/>
    <property type="match status" value="1"/>
</dbReference>
<dbReference type="Proteomes" id="UP000267841">
    <property type="component" value="Unassembled WGS sequence"/>
</dbReference>
<keyword evidence="6" id="KW-1185">Reference proteome</keyword>
<dbReference type="InterPro" id="IPR051120">
    <property type="entry name" value="ABC_AA/LPS_Transport"/>
</dbReference>
<comment type="caution">
    <text evidence="5">The sequence shown here is derived from an EMBL/GenBank/DDBJ whole genome shotgun (WGS) entry which is preliminary data.</text>
</comment>
<dbReference type="InterPro" id="IPR027417">
    <property type="entry name" value="P-loop_NTPase"/>
</dbReference>
<organism evidence="5 6">
    <name type="scientific">Hydrogenivirga caldilitoris</name>
    <dbReference type="NCBI Taxonomy" id="246264"/>
    <lineage>
        <taxon>Bacteria</taxon>
        <taxon>Pseudomonadati</taxon>
        <taxon>Aquificota</taxon>
        <taxon>Aquificia</taxon>
        <taxon>Aquificales</taxon>
        <taxon>Aquificaceae</taxon>
        <taxon>Hydrogenivirga</taxon>
    </lineage>
</organism>
<dbReference type="InterPro" id="IPR003593">
    <property type="entry name" value="AAA+_ATPase"/>
</dbReference>
<feature type="domain" description="ABC transporter" evidence="4">
    <location>
        <begin position="4"/>
        <end position="236"/>
    </location>
</feature>
<keyword evidence="2" id="KW-0547">Nucleotide-binding</keyword>
<dbReference type="AlphaFoldDB" id="A0A497XSL0"/>
<dbReference type="EMBL" id="RCCJ01000001">
    <property type="protein sequence ID" value="RLJ71241.1"/>
    <property type="molecule type" value="Genomic_DNA"/>
</dbReference>
<dbReference type="Gene3D" id="3.40.50.300">
    <property type="entry name" value="P-loop containing nucleotide triphosphate hydrolases"/>
    <property type="match status" value="1"/>
</dbReference>
<keyword evidence="1" id="KW-0813">Transport</keyword>
<evidence type="ECO:0000259" key="4">
    <source>
        <dbReference type="PROSITE" id="PS50893"/>
    </source>
</evidence>
<dbReference type="RefSeq" id="WP_121012319.1">
    <property type="nucleotide sequence ID" value="NZ_RCCJ01000001.1"/>
</dbReference>
<dbReference type="PROSITE" id="PS50893">
    <property type="entry name" value="ABC_TRANSPORTER_2"/>
    <property type="match status" value="1"/>
</dbReference>
<dbReference type="InterPro" id="IPR003439">
    <property type="entry name" value="ABC_transporter-like_ATP-bd"/>
</dbReference>
<reference evidence="5 6" key="1">
    <citation type="submission" date="2018-10" db="EMBL/GenBank/DDBJ databases">
        <title>Genomic Encyclopedia of Archaeal and Bacterial Type Strains, Phase II (KMG-II): from individual species to whole genera.</title>
        <authorList>
            <person name="Goeker M."/>
        </authorList>
    </citation>
    <scope>NUCLEOTIDE SEQUENCE [LARGE SCALE GENOMIC DNA]</scope>
    <source>
        <strain evidence="5 6">DSM 16510</strain>
    </source>
</reference>
<dbReference type="Pfam" id="PF12399">
    <property type="entry name" value="BCA_ABC_TP_C"/>
    <property type="match status" value="1"/>
</dbReference>
<dbReference type="InterPro" id="IPR032823">
    <property type="entry name" value="BCA_ABC_TP_C"/>
</dbReference>
<evidence type="ECO:0000256" key="3">
    <source>
        <dbReference type="ARBA" id="ARBA00022840"/>
    </source>
</evidence>
<dbReference type="PANTHER" id="PTHR45772:SF8">
    <property type="entry name" value="HIGH-AFFINITY BRANCHED-CHAIN AMINO ACID TRANSPORT ATP-BINDING PROTEIN"/>
    <property type="match status" value="1"/>
</dbReference>
<protein>
    <submittedName>
        <fullName evidence="5">Amino acid/amide ABC transporter ATP-binding protein 1 (HAAT family)</fullName>
    </submittedName>
</protein>
<dbReference type="GO" id="GO:0005524">
    <property type="term" value="F:ATP binding"/>
    <property type="evidence" value="ECO:0007669"/>
    <property type="project" value="UniProtKB-KW"/>
</dbReference>
<keyword evidence="3 5" id="KW-0067">ATP-binding</keyword>
<dbReference type="PANTHER" id="PTHR45772">
    <property type="entry name" value="CONSERVED COMPONENT OF ABC TRANSPORTER FOR NATURAL AMINO ACIDS-RELATED"/>
    <property type="match status" value="1"/>
</dbReference>
<dbReference type="OrthoDB" id="9779136at2"/>
<evidence type="ECO:0000313" key="6">
    <source>
        <dbReference type="Proteomes" id="UP000267841"/>
    </source>
</evidence>
<dbReference type="GO" id="GO:0016887">
    <property type="term" value="F:ATP hydrolysis activity"/>
    <property type="evidence" value="ECO:0007669"/>
    <property type="project" value="InterPro"/>
</dbReference>
<evidence type="ECO:0000256" key="1">
    <source>
        <dbReference type="ARBA" id="ARBA00022448"/>
    </source>
</evidence>
<name>A0A497XSL0_9AQUI</name>